<evidence type="ECO:0000313" key="4">
    <source>
        <dbReference type="Proteomes" id="UP001208570"/>
    </source>
</evidence>
<gene>
    <name evidence="3" type="ORF">LSH36_570g04033</name>
</gene>
<comment type="caution">
    <text evidence="3">The sequence shown here is derived from an EMBL/GenBank/DDBJ whole genome shotgun (WGS) entry which is preliminary data.</text>
</comment>
<keyword evidence="2" id="KW-0472">Membrane</keyword>
<keyword evidence="4" id="KW-1185">Reference proteome</keyword>
<keyword evidence="2" id="KW-1133">Transmembrane helix</keyword>
<keyword evidence="2" id="KW-0812">Transmembrane</keyword>
<organism evidence="3 4">
    <name type="scientific">Paralvinella palmiformis</name>
    <dbReference type="NCBI Taxonomy" id="53620"/>
    <lineage>
        <taxon>Eukaryota</taxon>
        <taxon>Metazoa</taxon>
        <taxon>Spiralia</taxon>
        <taxon>Lophotrochozoa</taxon>
        <taxon>Annelida</taxon>
        <taxon>Polychaeta</taxon>
        <taxon>Sedentaria</taxon>
        <taxon>Canalipalpata</taxon>
        <taxon>Terebellida</taxon>
        <taxon>Terebelliformia</taxon>
        <taxon>Alvinellidae</taxon>
        <taxon>Paralvinella</taxon>
    </lineage>
</organism>
<evidence type="ECO:0000313" key="3">
    <source>
        <dbReference type="EMBL" id="KAK2147096.1"/>
    </source>
</evidence>
<dbReference type="AlphaFoldDB" id="A0AAD9J6S3"/>
<proteinExistence type="predicted"/>
<feature type="region of interest" description="Disordered" evidence="1">
    <location>
        <begin position="237"/>
        <end position="305"/>
    </location>
</feature>
<dbReference type="EMBL" id="JAODUP010000570">
    <property type="protein sequence ID" value="KAK2147096.1"/>
    <property type="molecule type" value="Genomic_DNA"/>
</dbReference>
<dbReference type="Proteomes" id="UP001208570">
    <property type="component" value="Unassembled WGS sequence"/>
</dbReference>
<sequence length="305" mass="33978">MISGRLRYRLSRGRLTECTGFVKGHQIPVRVEDPTAPYPAVSTEEVTDLLTPPNHPMGIMVAIAIGIALIIGSLVLTVGLVYVRRRGLRRLPTAYNISGQSYPAPDPRMVFMSKLANGSYCTPECQKACYQAILTSTQSHNPYDYAMEMRPLPDAPDVAPPGESSNCDPVYGRQVVYSAGLPAVHCNAAFQRVLPSCEAVYRRAESVGGPPRCCRHYFELDPEHVEIMTLRELDRPTEPLVATEKTEKVTPEEKQNKTNRGKEFSRQRSYNGSLLTTFGTRSQKVHESTTTELLSQENSNKFSWP</sequence>
<feature type="compositionally biased region" description="Basic and acidic residues" evidence="1">
    <location>
        <begin position="244"/>
        <end position="266"/>
    </location>
</feature>
<evidence type="ECO:0000256" key="2">
    <source>
        <dbReference type="SAM" id="Phobius"/>
    </source>
</evidence>
<feature type="compositionally biased region" description="Polar residues" evidence="1">
    <location>
        <begin position="290"/>
        <end position="305"/>
    </location>
</feature>
<name>A0AAD9J6S3_9ANNE</name>
<feature type="compositionally biased region" description="Polar residues" evidence="1">
    <location>
        <begin position="267"/>
        <end position="283"/>
    </location>
</feature>
<reference evidence="3" key="1">
    <citation type="journal article" date="2023" name="Mol. Biol. Evol.">
        <title>Third-Generation Sequencing Reveals the Adaptive Role of the Epigenome in Three Deep-Sea Polychaetes.</title>
        <authorList>
            <person name="Perez M."/>
            <person name="Aroh O."/>
            <person name="Sun Y."/>
            <person name="Lan Y."/>
            <person name="Juniper S.K."/>
            <person name="Young C.R."/>
            <person name="Angers B."/>
            <person name="Qian P.Y."/>
        </authorList>
    </citation>
    <scope>NUCLEOTIDE SEQUENCE</scope>
    <source>
        <strain evidence="3">P08H-3</strain>
    </source>
</reference>
<protein>
    <submittedName>
        <fullName evidence="3">Uncharacterized protein</fullName>
    </submittedName>
</protein>
<accession>A0AAD9J6S3</accession>
<feature type="transmembrane region" description="Helical" evidence="2">
    <location>
        <begin position="59"/>
        <end position="83"/>
    </location>
</feature>
<evidence type="ECO:0000256" key="1">
    <source>
        <dbReference type="SAM" id="MobiDB-lite"/>
    </source>
</evidence>